<organism evidence="1 2">
    <name type="scientific">Plakobranchus ocellatus</name>
    <dbReference type="NCBI Taxonomy" id="259542"/>
    <lineage>
        <taxon>Eukaryota</taxon>
        <taxon>Metazoa</taxon>
        <taxon>Spiralia</taxon>
        <taxon>Lophotrochozoa</taxon>
        <taxon>Mollusca</taxon>
        <taxon>Gastropoda</taxon>
        <taxon>Heterobranchia</taxon>
        <taxon>Euthyneura</taxon>
        <taxon>Panpulmonata</taxon>
        <taxon>Sacoglossa</taxon>
        <taxon>Placobranchoidea</taxon>
        <taxon>Plakobranchidae</taxon>
        <taxon>Plakobranchus</taxon>
    </lineage>
</organism>
<dbReference type="Proteomes" id="UP000735302">
    <property type="component" value="Unassembled WGS sequence"/>
</dbReference>
<evidence type="ECO:0000313" key="2">
    <source>
        <dbReference type="Proteomes" id="UP000735302"/>
    </source>
</evidence>
<proteinExistence type="predicted"/>
<name>A0AAV4AJX2_9GAST</name>
<sequence length="131" mass="15192">MWPLVASPGTKIVRMAIKMHWYLHKFCRGGLPEPQEPLEPLDPALQTVATNIEPLEVRRKGAMLKYWARTIYNPQNPTRKAFRDPITQASNSHIENTPYSSHSATWTTHELAKKQEINEKDIRKRSILRGY</sequence>
<evidence type="ECO:0000313" key="1">
    <source>
        <dbReference type="EMBL" id="GFO06901.1"/>
    </source>
</evidence>
<gene>
    <name evidence="1" type="ORF">PoB_003340600</name>
</gene>
<dbReference type="AlphaFoldDB" id="A0AAV4AJX2"/>
<dbReference type="EMBL" id="BLXT01003825">
    <property type="protein sequence ID" value="GFO06901.1"/>
    <property type="molecule type" value="Genomic_DNA"/>
</dbReference>
<keyword evidence="2" id="KW-1185">Reference proteome</keyword>
<comment type="caution">
    <text evidence="1">The sequence shown here is derived from an EMBL/GenBank/DDBJ whole genome shotgun (WGS) entry which is preliminary data.</text>
</comment>
<accession>A0AAV4AJX2</accession>
<reference evidence="1 2" key="1">
    <citation type="journal article" date="2021" name="Elife">
        <title>Chloroplast acquisition without the gene transfer in kleptoplastic sea slugs, Plakobranchus ocellatus.</title>
        <authorList>
            <person name="Maeda T."/>
            <person name="Takahashi S."/>
            <person name="Yoshida T."/>
            <person name="Shimamura S."/>
            <person name="Takaki Y."/>
            <person name="Nagai Y."/>
            <person name="Toyoda A."/>
            <person name="Suzuki Y."/>
            <person name="Arimoto A."/>
            <person name="Ishii H."/>
            <person name="Satoh N."/>
            <person name="Nishiyama T."/>
            <person name="Hasebe M."/>
            <person name="Maruyama T."/>
            <person name="Minagawa J."/>
            <person name="Obokata J."/>
            <person name="Shigenobu S."/>
        </authorList>
    </citation>
    <scope>NUCLEOTIDE SEQUENCE [LARGE SCALE GENOMIC DNA]</scope>
</reference>
<protein>
    <submittedName>
        <fullName evidence="1">Uncharacterized protein</fullName>
    </submittedName>
</protein>